<dbReference type="AlphaFoldDB" id="A0A7M3SB53"/>
<dbReference type="Proteomes" id="UP000515703">
    <property type="component" value="Chromosome"/>
</dbReference>
<reference evidence="2 3" key="2">
    <citation type="submission" date="2020-08" db="EMBL/GenBank/DDBJ databases">
        <authorList>
            <person name="Ueki A."/>
            <person name="Tonouchi A."/>
        </authorList>
    </citation>
    <scope>NUCLEOTIDE SEQUENCE [LARGE SCALE GENOMIC DNA]</scope>
    <source>
        <strain evidence="2 3">CTTW</strain>
    </source>
</reference>
<accession>A0A7M3SB53</accession>
<protein>
    <recommendedName>
        <fullName evidence="4">Cytidylate kinase</fullName>
    </recommendedName>
</protein>
<dbReference type="Pfam" id="PF13189">
    <property type="entry name" value="Cytidylate_kin2"/>
    <property type="match status" value="1"/>
</dbReference>
<reference evidence="2 3" key="1">
    <citation type="submission" date="2020-08" db="EMBL/GenBank/DDBJ databases">
        <title>Draft genome sequencing of an Anaerocolumna strain isolated from anoxic soil subjected to BSD treatment.</title>
        <authorList>
            <person name="Uek A."/>
            <person name="Tonouchi A."/>
        </authorList>
    </citation>
    <scope>NUCLEOTIDE SEQUENCE [LARGE SCALE GENOMIC DNA]</scope>
    <source>
        <strain evidence="2 3">CTTW</strain>
    </source>
</reference>
<dbReference type="KEGG" id="acht:bsdcttw_48610"/>
<organism evidence="2 3">
    <name type="scientific">Anaerocolumna chitinilytica</name>
    <dbReference type="NCBI Taxonomy" id="1727145"/>
    <lineage>
        <taxon>Bacteria</taxon>
        <taxon>Bacillati</taxon>
        <taxon>Bacillota</taxon>
        <taxon>Clostridia</taxon>
        <taxon>Lachnospirales</taxon>
        <taxon>Lachnospiraceae</taxon>
        <taxon>Anaerocolumna</taxon>
    </lineage>
</organism>
<feature type="coiled-coil region" evidence="1">
    <location>
        <begin position="106"/>
        <end position="133"/>
    </location>
</feature>
<evidence type="ECO:0000313" key="2">
    <source>
        <dbReference type="EMBL" id="BCK01821.1"/>
    </source>
</evidence>
<proteinExistence type="predicted"/>
<evidence type="ECO:0000256" key="1">
    <source>
        <dbReference type="SAM" id="Coils"/>
    </source>
</evidence>
<dbReference type="InterPro" id="IPR027417">
    <property type="entry name" value="P-loop_NTPase"/>
</dbReference>
<evidence type="ECO:0000313" key="3">
    <source>
        <dbReference type="Proteomes" id="UP000515703"/>
    </source>
</evidence>
<gene>
    <name evidence="2" type="ORF">bsdcttw_48610</name>
</gene>
<dbReference type="EMBL" id="AP023368">
    <property type="protein sequence ID" value="BCK01821.1"/>
    <property type="molecule type" value="Genomic_DNA"/>
</dbReference>
<dbReference type="SUPFAM" id="SSF52540">
    <property type="entry name" value="P-loop containing nucleoside triphosphate hydrolases"/>
    <property type="match status" value="1"/>
</dbReference>
<evidence type="ECO:0008006" key="4">
    <source>
        <dbReference type="Google" id="ProtNLM"/>
    </source>
</evidence>
<sequence>MHITITGNLGSGKSTICKILEDKYGFEIYSTGKVQRELARQMNMTTLEMNQLMCSDHKYDNMIDDTTARISRENPDKNIIFDSRLAWHFVEKSFKVFLAVDLNVAAERVMNDNRGTEEQYSSLEEAKEKLYMRAQTENVRYKDIYNLEYFDYSNYNLVVESTYSSPELIASTIMKEAKDYYALVADNHGQMVQTTRVLLSPKSLYKDEIGNEEADILKDKISVYEKAKERWDANLVDANLPEVKIIAEKNGDSYKILSGLEDVKAAREAGIPFLFTTLNNQ</sequence>
<keyword evidence="1" id="KW-0175">Coiled coil</keyword>
<dbReference type="Gene3D" id="3.40.50.300">
    <property type="entry name" value="P-loop containing nucleotide triphosphate hydrolases"/>
    <property type="match status" value="1"/>
</dbReference>
<name>A0A7M3SB53_9FIRM</name>
<keyword evidence="3" id="KW-1185">Reference proteome</keyword>
<dbReference type="RefSeq" id="WP_185257349.1">
    <property type="nucleotide sequence ID" value="NZ_AP023368.1"/>
</dbReference>